<evidence type="ECO:0000313" key="1">
    <source>
        <dbReference type="EMBL" id="EMS65492.1"/>
    </source>
</evidence>
<protein>
    <submittedName>
        <fullName evidence="1">Uncharacterized protein</fullName>
    </submittedName>
</protein>
<dbReference type="AlphaFoldDB" id="M7ZZM8"/>
<reference evidence="1" key="1">
    <citation type="journal article" date="2013" name="Nature">
        <title>Draft genome of the wheat A-genome progenitor Triticum urartu.</title>
        <authorList>
            <person name="Ling H.Q."/>
            <person name="Zhao S."/>
            <person name="Liu D."/>
            <person name="Wang J."/>
            <person name="Sun H."/>
            <person name="Zhang C."/>
            <person name="Fan H."/>
            <person name="Li D."/>
            <person name="Dong L."/>
            <person name="Tao Y."/>
            <person name="Gao C."/>
            <person name="Wu H."/>
            <person name="Li Y."/>
            <person name="Cui Y."/>
            <person name="Guo X."/>
            <person name="Zheng S."/>
            <person name="Wang B."/>
            <person name="Yu K."/>
            <person name="Liang Q."/>
            <person name="Yang W."/>
            <person name="Lou X."/>
            <person name="Chen J."/>
            <person name="Feng M."/>
            <person name="Jian J."/>
            <person name="Zhang X."/>
            <person name="Luo G."/>
            <person name="Jiang Y."/>
            <person name="Liu J."/>
            <person name="Wang Z."/>
            <person name="Sha Y."/>
            <person name="Zhang B."/>
            <person name="Wu H."/>
            <person name="Tang D."/>
            <person name="Shen Q."/>
            <person name="Xue P."/>
            <person name="Zou S."/>
            <person name="Wang X."/>
            <person name="Liu X."/>
            <person name="Wang F."/>
            <person name="Yang Y."/>
            <person name="An X."/>
            <person name="Dong Z."/>
            <person name="Zhang K."/>
            <person name="Zhang X."/>
            <person name="Luo M.C."/>
            <person name="Dvorak J."/>
            <person name="Tong Y."/>
            <person name="Wang J."/>
            <person name="Yang H."/>
            <person name="Li Z."/>
            <person name="Wang D."/>
            <person name="Zhang A."/>
            <person name="Wang J."/>
        </authorList>
    </citation>
    <scope>NUCLEOTIDE SEQUENCE</scope>
</reference>
<proteinExistence type="predicted"/>
<organism evidence="1">
    <name type="scientific">Triticum urartu</name>
    <name type="common">Red wild einkorn</name>
    <name type="synonym">Crithodium urartu</name>
    <dbReference type="NCBI Taxonomy" id="4572"/>
    <lineage>
        <taxon>Eukaryota</taxon>
        <taxon>Viridiplantae</taxon>
        <taxon>Streptophyta</taxon>
        <taxon>Embryophyta</taxon>
        <taxon>Tracheophyta</taxon>
        <taxon>Spermatophyta</taxon>
        <taxon>Magnoliopsida</taxon>
        <taxon>Liliopsida</taxon>
        <taxon>Poales</taxon>
        <taxon>Poaceae</taxon>
        <taxon>BOP clade</taxon>
        <taxon>Pooideae</taxon>
        <taxon>Triticodae</taxon>
        <taxon>Triticeae</taxon>
        <taxon>Triticinae</taxon>
        <taxon>Triticum</taxon>
    </lineage>
</organism>
<accession>M7ZZM8</accession>
<gene>
    <name evidence="1" type="ORF">TRIUR3_23701</name>
</gene>
<dbReference type="EMBL" id="KD043946">
    <property type="protein sequence ID" value="EMS65492.1"/>
    <property type="molecule type" value="Genomic_DNA"/>
</dbReference>
<name>M7ZZM8_TRIUA</name>
<dbReference type="OMA" id="YITCGNY"/>
<sequence length="91" mass="10027">MAAAAELEQQRRRGKLVRGEWWRQLGVLVVFGDAQATCDLVRCKQGGHITCKNYPGQKLDGCACVCAPKDGKHCVLRLDDGSTYDCPKTKC</sequence>